<evidence type="ECO:0000256" key="1">
    <source>
        <dbReference type="SAM" id="Phobius"/>
    </source>
</evidence>
<name>A0ABX8AGB7_9BRAD</name>
<evidence type="ECO:0000313" key="3">
    <source>
        <dbReference type="Proteomes" id="UP000682843"/>
    </source>
</evidence>
<dbReference type="RefSeq" id="WP_211910698.1">
    <property type="nucleotide sequence ID" value="NZ_CP036498.1"/>
</dbReference>
<sequence length="143" mass="17075">MLDEILKSMTLFSVIIGAIAIYTALRTNNRRLGADIFLRYAERISDLRQSLPDRFLFEDDERRIEMTSRERRVIREVIYSIFELYELKIHGFIPRTIWTIWEPDIERLLTLPAFRQELTALRVAGIAKHPRFETWVARHVVTR</sequence>
<reference evidence="2 3" key="1">
    <citation type="submission" date="2019-02" db="EMBL/GenBank/DDBJ databases">
        <title>Emended description of the genus Rhodopseudomonas and description of Rhodopseudomonas albus sp. nov., a non-phototrophic, heavy-metal-tolerant bacterium isolated from garden soil.</title>
        <authorList>
            <person name="Bao Z."/>
            <person name="Cao W.W."/>
            <person name="Sato Y."/>
            <person name="Nishizawa T."/>
            <person name="Zhao J."/>
            <person name="Guo Y."/>
            <person name="Ohta H."/>
        </authorList>
    </citation>
    <scope>NUCLEOTIDE SEQUENCE [LARGE SCALE GENOMIC DNA]</scope>
    <source>
        <strain evidence="2 3">SK50-23</strain>
    </source>
</reference>
<keyword evidence="1" id="KW-0472">Membrane</keyword>
<dbReference type="Proteomes" id="UP000682843">
    <property type="component" value="Chromosome"/>
</dbReference>
<evidence type="ECO:0008006" key="4">
    <source>
        <dbReference type="Google" id="ProtNLM"/>
    </source>
</evidence>
<organism evidence="2 3">
    <name type="scientific">Tardiphaga alba</name>
    <dbReference type="NCBI Taxonomy" id="340268"/>
    <lineage>
        <taxon>Bacteria</taxon>
        <taxon>Pseudomonadati</taxon>
        <taxon>Pseudomonadota</taxon>
        <taxon>Alphaproteobacteria</taxon>
        <taxon>Hyphomicrobiales</taxon>
        <taxon>Nitrobacteraceae</taxon>
        <taxon>Tardiphaga</taxon>
    </lineage>
</organism>
<keyword evidence="3" id="KW-1185">Reference proteome</keyword>
<evidence type="ECO:0000313" key="2">
    <source>
        <dbReference type="EMBL" id="QUS41966.1"/>
    </source>
</evidence>
<keyword evidence="1" id="KW-0812">Transmembrane</keyword>
<keyword evidence="1" id="KW-1133">Transmembrane helix</keyword>
<accession>A0ABX8AGB7</accession>
<proteinExistence type="predicted"/>
<dbReference type="EMBL" id="CP036498">
    <property type="protein sequence ID" value="QUS41966.1"/>
    <property type="molecule type" value="Genomic_DNA"/>
</dbReference>
<feature type="transmembrane region" description="Helical" evidence="1">
    <location>
        <begin position="6"/>
        <end position="25"/>
    </location>
</feature>
<protein>
    <recommendedName>
        <fullName evidence="4">DUF4760 domain-containing protein</fullName>
    </recommendedName>
</protein>
<gene>
    <name evidence="2" type="ORF">RPMA_26355</name>
</gene>